<keyword evidence="1" id="KW-0812">Transmembrane</keyword>
<feature type="transmembrane region" description="Helical" evidence="1">
    <location>
        <begin position="265"/>
        <end position="289"/>
    </location>
</feature>
<evidence type="ECO:0000313" key="3">
    <source>
        <dbReference type="Proteomes" id="UP000054477"/>
    </source>
</evidence>
<dbReference type="Proteomes" id="UP000054477">
    <property type="component" value="Unassembled WGS sequence"/>
</dbReference>
<evidence type="ECO:0000256" key="1">
    <source>
        <dbReference type="SAM" id="Phobius"/>
    </source>
</evidence>
<protein>
    <submittedName>
        <fullName evidence="2">Uncharacterized protein</fullName>
    </submittedName>
</protein>
<reference evidence="3" key="2">
    <citation type="submission" date="2015-01" db="EMBL/GenBank/DDBJ databases">
        <title>Evolutionary Origins and Diversification of the Mycorrhizal Mutualists.</title>
        <authorList>
            <consortium name="DOE Joint Genome Institute"/>
            <consortium name="Mycorrhizal Genomics Consortium"/>
            <person name="Kohler A."/>
            <person name="Kuo A."/>
            <person name="Nagy L.G."/>
            <person name="Floudas D."/>
            <person name="Copeland A."/>
            <person name="Barry K.W."/>
            <person name="Cichocki N."/>
            <person name="Veneault-Fourrey C."/>
            <person name="LaButti K."/>
            <person name="Lindquist E.A."/>
            <person name="Lipzen A."/>
            <person name="Lundell T."/>
            <person name="Morin E."/>
            <person name="Murat C."/>
            <person name="Riley R."/>
            <person name="Ohm R."/>
            <person name="Sun H."/>
            <person name="Tunlid A."/>
            <person name="Henrissat B."/>
            <person name="Grigoriev I.V."/>
            <person name="Hibbett D.S."/>
            <person name="Martin F."/>
        </authorList>
    </citation>
    <scope>NUCLEOTIDE SEQUENCE [LARGE SCALE GENOMIC DNA]</scope>
    <source>
        <strain evidence="3">LaAM-08-1</strain>
    </source>
</reference>
<name>A0A0C9WTY0_9AGAR</name>
<evidence type="ECO:0000313" key="2">
    <source>
        <dbReference type="EMBL" id="KIJ95515.1"/>
    </source>
</evidence>
<dbReference type="OrthoDB" id="10373832at2759"/>
<dbReference type="EMBL" id="KN838753">
    <property type="protein sequence ID" value="KIJ95515.1"/>
    <property type="molecule type" value="Genomic_DNA"/>
</dbReference>
<gene>
    <name evidence="2" type="ORF">K443DRAFT_324447</name>
</gene>
<sequence>MSTTPPTAPSHASQTSDEMDIKVTLLRRSLEEVIKMHDRLIRCLGPHAPYLGFLEDHYHNAESRENRIIRIVTKNVLSQLQGIVESEVSKQLAKMRNGVGAEASTIPAMPLFSCSPQQFTSIHDLPTIAADDADNPWQDAAGQEVPAVRKAASSQAGMEAASVVDGESATATVEQGPVINRHLAPPTAKLSQAPEQPPPTFQAFPREYIHRVLGVLSIPTPIRIYKDGEPSRLGTLLGTICTIVHHATVRPVIVLVDTVAKNPQLVLICALFMFLISALTTVGILKYMFCELRHPSRNLPYTVCLGDYHWY</sequence>
<keyword evidence="1" id="KW-1133">Transmembrane helix</keyword>
<organism evidence="2 3">
    <name type="scientific">Laccaria amethystina LaAM-08-1</name>
    <dbReference type="NCBI Taxonomy" id="1095629"/>
    <lineage>
        <taxon>Eukaryota</taxon>
        <taxon>Fungi</taxon>
        <taxon>Dikarya</taxon>
        <taxon>Basidiomycota</taxon>
        <taxon>Agaricomycotina</taxon>
        <taxon>Agaricomycetes</taxon>
        <taxon>Agaricomycetidae</taxon>
        <taxon>Agaricales</taxon>
        <taxon>Agaricineae</taxon>
        <taxon>Hydnangiaceae</taxon>
        <taxon>Laccaria</taxon>
    </lineage>
</organism>
<keyword evidence="1" id="KW-0472">Membrane</keyword>
<proteinExistence type="predicted"/>
<keyword evidence="3" id="KW-1185">Reference proteome</keyword>
<accession>A0A0C9WTY0</accession>
<dbReference type="HOGENOM" id="CLU_976836_0_0_1"/>
<reference evidence="2 3" key="1">
    <citation type="submission" date="2014-04" db="EMBL/GenBank/DDBJ databases">
        <authorList>
            <consortium name="DOE Joint Genome Institute"/>
            <person name="Kuo A."/>
            <person name="Kohler A."/>
            <person name="Nagy L.G."/>
            <person name="Floudas D."/>
            <person name="Copeland A."/>
            <person name="Barry K.W."/>
            <person name="Cichocki N."/>
            <person name="Veneault-Fourrey C."/>
            <person name="LaButti K."/>
            <person name="Lindquist E.A."/>
            <person name="Lipzen A."/>
            <person name="Lundell T."/>
            <person name="Morin E."/>
            <person name="Murat C."/>
            <person name="Sun H."/>
            <person name="Tunlid A."/>
            <person name="Henrissat B."/>
            <person name="Grigoriev I.V."/>
            <person name="Hibbett D.S."/>
            <person name="Martin F."/>
            <person name="Nordberg H.P."/>
            <person name="Cantor M.N."/>
            <person name="Hua S.X."/>
        </authorList>
    </citation>
    <scope>NUCLEOTIDE SEQUENCE [LARGE SCALE GENOMIC DNA]</scope>
    <source>
        <strain evidence="2 3">LaAM-08-1</strain>
    </source>
</reference>
<dbReference type="AlphaFoldDB" id="A0A0C9WTY0"/>